<organism evidence="13 14">
    <name type="scientific">Escallonia herrerae</name>
    <dbReference type="NCBI Taxonomy" id="1293975"/>
    <lineage>
        <taxon>Eukaryota</taxon>
        <taxon>Viridiplantae</taxon>
        <taxon>Streptophyta</taxon>
        <taxon>Embryophyta</taxon>
        <taxon>Tracheophyta</taxon>
        <taxon>Spermatophyta</taxon>
        <taxon>Magnoliopsida</taxon>
        <taxon>eudicotyledons</taxon>
        <taxon>Gunneridae</taxon>
        <taxon>Pentapetalae</taxon>
        <taxon>asterids</taxon>
        <taxon>campanulids</taxon>
        <taxon>Escalloniales</taxon>
        <taxon>Escalloniaceae</taxon>
        <taxon>Escallonia</taxon>
    </lineage>
</organism>
<keyword evidence="8" id="KW-1133">Transmembrane helix</keyword>
<evidence type="ECO:0000256" key="3">
    <source>
        <dbReference type="ARBA" id="ARBA00022475"/>
    </source>
</evidence>
<dbReference type="GO" id="GO:0006952">
    <property type="term" value="P:defense response"/>
    <property type="evidence" value="ECO:0007669"/>
    <property type="project" value="UniProtKB-ARBA"/>
</dbReference>
<gene>
    <name evidence="13" type="ORF">RJ639_030391</name>
</gene>
<evidence type="ECO:0000259" key="12">
    <source>
        <dbReference type="Pfam" id="PF08263"/>
    </source>
</evidence>
<feature type="domain" description="Leucine-rich repeat-containing N-terminal plant-type" evidence="12">
    <location>
        <begin position="32"/>
        <end position="70"/>
    </location>
</feature>
<feature type="chain" id="PRO_5041659136" description="Leucine-rich repeat-containing N-terminal plant-type domain-containing protein" evidence="11">
    <location>
        <begin position="20"/>
        <end position="1519"/>
    </location>
</feature>
<dbReference type="EMBL" id="JAVXUP010000117">
    <property type="protein sequence ID" value="KAK3037614.1"/>
    <property type="molecule type" value="Genomic_DNA"/>
</dbReference>
<evidence type="ECO:0000256" key="8">
    <source>
        <dbReference type="ARBA" id="ARBA00022989"/>
    </source>
</evidence>
<proteinExistence type="inferred from homology"/>
<dbReference type="SUPFAM" id="SSF52058">
    <property type="entry name" value="L domain-like"/>
    <property type="match status" value="1"/>
</dbReference>
<comment type="similarity">
    <text evidence="2">Belongs to the RLP family.</text>
</comment>
<dbReference type="InterPro" id="IPR046956">
    <property type="entry name" value="RLP23-like"/>
</dbReference>
<keyword evidence="10" id="KW-0325">Glycoprotein</keyword>
<reference evidence="13" key="1">
    <citation type="submission" date="2022-12" db="EMBL/GenBank/DDBJ databases">
        <title>Draft genome assemblies for two species of Escallonia (Escalloniales).</title>
        <authorList>
            <person name="Chanderbali A."/>
            <person name="Dervinis C."/>
            <person name="Anghel I."/>
            <person name="Soltis D."/>
            <person name="Soltis P."/>
            <person name="Zapata F."/>
        </authorList>
    </citation>
    <scope>NUCLEOTIDE SEQUENCE</scope>
    <source>
        <strain evidence="13">UCBG64.0493</strain>
        <tissue evidence="13">Leaf</tissue>
    </source>
</reference>
<dbReference type="SUPFAM" id="SSF52047">
    <property type="entry name" value="RNI-like"/>
    <property type="match status" value="3"/>
</dbReference>
<accession>A0AA88X1T2</accession>
<dbReference type="PANTHER" id="PTHR48063:SF100">
    <property type="entry name" value="RECEPTOR-LIKE PROTEIN EIX2"/>
    <property type="match status" value="1"/>
</dbReference>
<dbReference type="Pfam" id="PF08263">
    <property type="entry name" value="LRRNT_2"/>
    <property type="match status" value="1"/>
</dbReference>
<keyword evidence="6 11" id="KW-0732">Signal</keyword>
<feature type="signal peptide" evidence="11">
    <location>
        <begin position="1"/>
        <end position="19"/>
    </location>
</feature>
<name>A0AA88X1T2_9ASTE</name>
<dbReference type="FunFam" id="3.80.10.10:FF:000095">
    <property type="entry name" value="LRR receptor-like serine/threonine-protein kinase GSO1"/>
    <property type="match status" value="2"/>
</dbReference>
<evidence type="ECO:0000256" key="7">
    <source>
        <dbReference type="ARBA" id="ARBA00022737"/>
    </source>
</evidence>
<dbReference type="InterPro" id="IPR001611">
    <property type="entry name" value="Leu-rich_rpt"/>
</dbReference>
<dbReference type="InterPro" id="IPR013210">
    <property type="entry name" value="LRR_N_plant-typ"/>
</dbReference>
<dbReference type="SMART" id="SM00369">
    <property type="entry name" value="LRR_TYP"/>
    <property type="match status" value="12"/>
</dbReference>
<dbReference type="InterPro" id="IPR003591">
    <property type="entry name" value="Leu-rich_rpt_typical-subtyp"/>
</dbReference>
<comment type="caution">
    <text evidence="13">The sequence shown here is derived from an EMBL/GenBank/DDBJ whole genome shotgun (WGS) entry which is preliminary data.</text>
</comment>
<dbReference type="FunFam" id="3.80.10.10:FF:000111">
    <property type="entry name" value="LRR receptor-like serine/threonine-protein kinase ERECTA"/>
    <property type="match status" value="1"/>
</dbReference>
<dbReference type="InterPro" id="IPR032675">
    <property type="entry name" value="LRR_dom_sf"/>
</dbReference>
<evidence type="ECO:0000256" key="6">
    <source>
        <dbReference type="ARBA" id="ARBA00022729"/>
    </source>
</evidence>
<evidence type="ECO:0000313" key="14">
    <source>
        <dbReference type="Proteomes" id="UP001188597"/>
    </source>
</evidence>
<dbReference type="Proteomes" id="UP001188597">
    <property type="component" value="Unassembled WGS sequence"/>
</dbReference>
<dbReference type="Pfam" id="PF00560">
    <property type="entry name" value="LRR_1"/>
    <property type="match status" value="12"/>
</dbReference>
<keyword evidence="4" id="KW-0433">Leucine-rich repeat</keyword>
<evidence type="ECO:0000256" key="5">
    <source>
        <dbReference type="ARBA" id="ARBA00022692"/>
    </source>
</evidence>
<evidence type="ECO:0000256" key="9">
    <source>
        <dbReference type="ARBA" id="ARBA00023136"/>
    </source>
</evidence>
<evidence type="ECO:0000256" key="10">
    <source>
        <dbReference type="ARBA" id="ARBA00023180"/>
    </source>
</evidence>
<dbReference type="GO" id="GO:0051707">
    <property type="term" value="P:response to other organism"/>
    <property type="evidence" value="ECO:0007669"/>
    <property type="project" value="UniProtKB-ARBA"/>
</dbReference>
<evidence type="ECO:0000313" key="13">
    <source>
        <dbReference type="EMBL" id="KAK3037614.1"/>
    </source>
</evidence>
<keyword evidence="5" id="KW-0812">Transmembrane</keyword>
<sequence>MNMFTRAAVVLFLVYLITATTSNGNSSMSCLENERQALLRFKNDLTDYSGRLSSWNIVHNDCCYWAGVVCHSFNGHVFELHLQNGDCNPSNSDHSYGDPETYMACEKNKLGGKINPSLLNLEQLSYLDLSHNDFGQIQIPSFISSLRTLRYLNLSDAGFSGLIPPGLGNLSDLRTLDLGGSYNFLRAENFRWLSDLFFLQHLDLSSANLSQASDWLQATNMLPSLVDLRLSFCHLDLSVSLPNMVNFTRLATLDISYNLPFPSSLLSNWLSSLTGLCFLNLRGCDISGPIPSGLENMTSLTHVDLSDNNLSSSIPHWLYHFRGLNILNLRFNHLRGSISDDIGNMTSIISIDMSSNELEGRIPRSIQKLCSLEAINLAGNRLSDTSDVLQMFFGCGVHSLRELSLRNCSISGPLPKSLGRLSSLESLDLADNQFNGTLPESIGQLSKLEELVIYSNTLEGVVSEVHFANLSNLRVLHGDDNPLILQVGAKWSPPFQIEMLRLRSWHWVSKFPNWLQEQQRLTELDLSATRISDIVPTWFWNLSSPFDYLNLSYNQLHGVIPSIPKVDRLSVIYLNNNRFRGSLPGVSANVTELDLSRNWFTGGLSHFLCGSTDKPNQLEILNLGDNLLSGDIPDCWMNWPLLRVVTLGNNNFKGNIPSSMGYLSYLQSLHLRNNSLNGEVPVTLQNCTELVIIDLSENEFCGSTTSWMGKGLLKLISLDLRSNKFSGQIPSDICHLHSLQILDLANNILSGEIPRCMGNFTAMATEISNGGQISNGGELTYSRHRGGFLEDAYVVTKGSELQYDATLLLVTSMDLSSNNLSGEIPKELTGLVGLRSLNLSGNCLTGMIPKKIDDMELLESLDLSRNQLLGEIPSSISSLTFLSHLNLSFNNLSGRIPSSTQLQSFDASCFIGNKLCGPPVSKNCTVDGIMPDNRNEEGKGDRPEVDWFYLCMALGFAAGFWVVCGPVMFIQSWRHVYFHFLEITWCRLRKTLIEDNTARGRRNALHTICCSPAPVHQFSRDCCCCFSREGREARDCCSSSLVGRSSAAVRCFSREARDCCSSSRILQAASPLGILCTMIAVTGQELSAIASMAMSSNSSSRTRTAIATVILIIHMQAVRLREPVRRTKLGGKMNLSLLNLEQLSYLDLSHNDFGGIQIPSFISYLRTLRWLSSLTGLRFLNLQCCGLPGPVPSALQNMTIYPTGCTILEVLIHSTFVTTIYEVPSQRTLDMTSIISIDMSMNELEGRIPRSIQKLCSLEAINLADSLHDLDLRSSSISGPLPRSLGRLSSLKSLNLAANQFNGTLPESIGQLSKFEGLWISYNMLEGVVSEVHFANLSNLRVFHGADNPLILQVSPKWSPPFQLEILGLRSWHWGPKFPNWLQAQQRLTYLDLSSTGISDIVSTWFWNLSSQFFYLNLSHNQLHGVIPFMQKVELTYSMMYLSHNRFSGSLPRLSANVHELDLSQNWFTGSLSNFLCGNTETKSIRNPSFGRKSFIRRYSRLLDELAIAESCNTGKQQF</sequence>
<dbReference type="Pfam" id="PF13855">
    <property type="entry name" value="LRR_8"/>
    <property type="match status" value="1"/>
</dbReference>
<dbReference type="Gene3D" id="3.80.10.10">
    <property type="entry name" value="Ribonuclease Inhibitor"/>
    <property type="match status" value="10"/>
</dbReference>
<dbReference type="GO" id="GO:0005886">
    <property type="term" value="C:plasma membrane"/>
    <property type="evidence" value="ECO:0007669"/>
    <property type="project" value="UniProtKB-SubCell"/>
</dbReference>
<evidence type="ECO:0000256" key="1">
    <source>
        <dbReference type="ARBA" id="ARBA00004251"/>
    </source>
</evidence>
<evidence type="ECO:0000256" key="2">
    <source>
        <dbReference type="ARBA" id="ARBA00009592"/>
    </source>
</evidence>
<evidence type="ECO:0000256" key="4">
    <source>
        <dbReference type="ARBA" id="ARBA00022614"/>
    </source>
</evidence>
<protein>
    <recommendedName>
        <fullName evidence="12">Leucine-rich repeat-containing N-terminal plant-type domain-containing protein</fullName>
    </recommendedName>
</protein>
<keyword evidence="9" id="KW-0472">Membrane</keyword>
<keyword evidence="3" id="KW-1003">Cell membrane</keyword>
<keyword evidence="7" id="KW-0677">Repeat</keyword>
<comment type="subcellular location">
    <subcellularLocation>
        <location evidence="1">Cell membrane</location>
        <topology evidence="1">Single-pass type I membrane protein</topology>
    </subcellularLocation>
</comment>
<keyword evidence="14" id="KW-1185">Reference proteome</keyword>
<evidence type="ECO:0000256" key="11">
    <source>
        <dbReference type="SAM" id="SignalP"/>
    </source>
</evidence>
<dbReference type="PANTHER" id="PTHR48063">
    <property type="entry name" value="LRR RECEPTOR-LIKE KINASE"/>
    <property type="match status" value="1"/>
</dbReference>
<dbReference type="PROSITE" id="PS51257">
    <property type="entry name" value="PROKAR_LIPOPROTEIN"/>
    <property type="match status" value="1"/>
</dbReference>